<accession>A0ABU1UZI9</accession>
<protein>
    <recommendedName>
        <fullName evidence="1">RES domain-containing protein</fullName>
    </recommendedName>
</protein>
<dbReference type="Proteomes" id="UP001253595">
    <property type="component" value="Unassembled WGS sequence"/>
</dbReference>
<proteinExistence type="predicted"/>
<dbReference type="Pfam" id="PF08808">
    <property type="entry name" value="RES"/>
    <property type="match status" value="1"/>
</dbReference>
<name>A0ABU1UZI9_9GAMM</name>
<reference evidence="2 3" key="1">
    <citation type="submission" date="2023-07" db="EMBL/GenBank/DDBJ databases">
        <title>Sorghum-associated microbial communities from plants grown in Nebraska, USA.</title>
        <authorList>
            <person name="Schachtman D."/>
        </authorList>
    </citation>
    <scope>NUCLEOTIDE SEQUENCE [LARGE SCALE GENOMIC DNA]</scope>
    <source>
        <strain evidence="2 3">BE190</strain>
    </source>
</reference>
<keyword evidence="3" id="KW-1185">Reference proteome</keyword>
<dbReference type="InterPro" id="IPR014914">
    <property type="entry name" value="RES_dom"/>
</dbReference>
<dbReference type="RefSeq" id="WP_310072950.1">
    <property type="nucleotide sequence ID" value="NZ_JAVDVX010000004.1"/>
</dbReference>
<comment type="caution">
    <text evidence="2">The sequence shown here is derived from an EMBL/GenBank/DDBJ whole genome shotgun (WGS) entry which is preliminary data.</text>
</comment>
<evidence type="ECO:0000313" key="3">
    <source>
        <dbReference type="Proteomes" id="UP001253595"/>
    </source>
</evidence>
<gene>
    <name evidence="2" type="ORF">J2X05_002572</name>
</gene>
<dbReference type="EMBL" id="JAVDVX010000004">
    <property type="protein sequence ID" value="MDR7090548.1"/>
    <property type="molecule type" value="Genomic_DNA"/>
</dbReference>
<organism evidence="2 3">
    <name type="scientific">Cellvibrio fibrivorans</name>
    <dbReference type="NCBI Taxonomy" id="126350"/>
    <lineage>
        <taxon>Bacteria</taxon>
        <taxon>Pseudomonadati</taxon>
        <taxon>Pseudomonadota</taxon>
        <taxon>Gammaproteobacteria</taxon>
        <taxon>Cellvibrionales</taxon>
        <taxon>Cellvibrionaceae</taxon>
        <taxon>Cellvibrio</taxon>
    </lineage>
</organism>
<evidence type="ECO:0000259" key="1">
    <source>
        <dbReference type="SMART" id="SM00953"/>
    </source>
</evidence>
<evidence type="ECO:0000313" key="2">
    <source>
        <dbReference type="EMBL" id="MDR7090548.1"/>
    </source>
</evidence>
<dbReference type="PROSITE" id="PS51257">
    <property type="entry name" value="PROKAR_LIPOPROTEIN"/>
    <property type="match status" value="1"/>
</dbReference>
<feature type="domain" description="RES" evidence="1">
    <location>
        <begin position="66"/>
        <end position="202"/>
    </location>
</feature>
<dbReference type="SMART" id="SM00953">
    <property type="entry name" value="RES"/>
    <property type="match status" value="1"/>
</dbReference>
<sequence length="247" mass="27676">MKDLAGLLAPHVIGSCWRVVETQETAATMAITHSAAEQSRLEELLDSSKPKIPADCTGLSYLLMTPFRYPPLRYGSRFGTTWERGIFYGSCELKTAFAETAVYFWLFQQGPKTLGPLAQIRDQRTAFSVKLISQKALDLHSDAFALSRANINRPDSWEFTQQLGKQLREQGTEFIIYPSARLAGGKNIAIFSPLAFAEKEPAQQQLWHVRFTTDSCVFVRAGISDGFEFYRQDFSVDGKIPHPSLLG</sequence>